<reference evidence="1 2" key="1">
    <citation type="journal article" date="2016" name="Front. Microbiol.">
        <title>Comprehensive Phylogenetic Analysis of Bovine Non-aureus Staphylococci Species Based on Whole-Genome Sequencing.</title>
        <authorList>
            <person name="Naushad S."/>
            <person name="Barkema H.W."/>
            <person name="Luby C."/>
            <person name="Condas L.A."/>
            <person name="Nobrega D.B."/>
            <person name="Carson D.A."/>
            <person name="De Buck J."/>
        </authorList>
    </citation>
    <scope>NUCLEOTIDE SEQUENCE [LARGE SCALE GENOMIC DNA]</scope>
    <source>
        <strain evidence="1 2">SNUC 1231</strain>
    </source>
</reference>
<dbReference type="RefSeq" id="WP_046835815.1">
    <property type="nucleotide sequence ID" value="NZ_CP018199.1"/>
</dbReference>
<dbReference type="EMBL" id="PZFQ01000016">
    <property type="protein sequence ID" value="PTI75863.1"/>
    <property type="molecule type" value="Genomic_DNA"/>
</dbReference>
<organism evidence="1 2">
    <name type="scientific">Staphylococcus succinus</name>
    <dbReference type="NCBI Taxonomy" id="61015"/>
    <lineage>
        <taxon>Bacteria</taxon>
        <taxon>Bacillati</taxon>
        <taxon>Bacillota</taxon>
        <taxon>Bacilli</taxon>
        <taxon>Bacillales</taxon>
        <taxon>Staphylococcaceae</taxon>
        <taxon>Staphylococcus</taxon>
    </lineage>
</organism>
<dbReference type="Proteomes" id="UP000241960">
    <property type="component" value="Unassembled WGS sequence"/>
</dbReference>
<dbReference type="Gene3D" id="3.10.450.50">
    <property type="match status" value="1"/>
</dbReference>
<sequence length="197" mass="21964">MTTDIPEIGVPATKALKELGVTNLEEVASYERTTLLDIHGIGPKAIEILEQALKDVDLSFKNDVLPALPFKLTGDLNCDNAPKRRMMLEFLIGCALIEKEKLIKTVTENFVWNVVDAFQIQGLDAFYEELESHQVEIVSLNVTQNLSHGKFGALHGTQIAKDGSTIYFADFFEFESHQKDAKVKTITSYVIMDEGDV</sequence>
<dbReference type="GO" id="GO:0003677">
    <property type="term" value="F:DNA binding"/>
    <property type="evidence" value="ECO:0007669"/>
    <property type="project" value="UniProtKB-KW"/>
</dbReference>
<dbReference type="GeneID" id="93719645"/>
<comment type="caution">
    <text evidence="1">The sequence shown here is derived from an EMBL/GenBank/DDBJ whole genome shotgun (WGS) entry which is preliminary data.</text>
</comment>
<proteinExistence type="predicted"/>
<gene>
    <name evidence="1" type="ORF">BU058_06345</name>
</gene>
<evidence type="ECO:0000313" key="2">
    <source>
        <dbReference type="Proteomes" id="UP000241960"/>
    </source>
</evidence>
<protein>
    <submittedName>
        <fullName evidence="1">DNA-binding protein</fullName>
    </submittedName>
</protein>
<name>A0A9Q6MVK3_9STAP</name>
<dbReference type="SUPFAM" id="SSF47789">
    <property type="entry name" value="C-terminal domain of RNA polymerase alpha subunit"/>
    <property type="match status" value="1"/>
</dbReference>
<dbReference type="Gene3D" id="1.10.150.20">
    <property type="entry name" value="5' to 3' exonuclease, C-terminal subdomain"/>
    <property type="match status" value="1"/>
</dbReference>
<accession>A0A9Q6MVK3</accession>
<dbReference type="AlphaFoldDB" id="A0A9Q6MVK3"/>
<evidence type="ECO:0000313" key="1">
    <source>
        <dbReference type="EMBL" id="PTI75863.1"/>
    </source>
</evidence>
<keyword evidence="1" id="KW-0238">DNA-binding</keyword>